<dbReference type="PANTHER" id="PTHR43406">
    <property type="entry name" value="TRYPTOPHAN SYNTHASE, ALPHA CHAIN"/>
    <property type="match status" value="1"/>
</dbReference>
<protein>
    <recommendedName>
        <fullName evidence="9">Tryptophan synthase alpha chain</fullName>
        <ecNumber evidence="9">4.2.1.20</ecNumber>
    </recommendedName>
</protein>
<evidence type="ECO:0000256" key="7">
    <source>
        <dbReference type="ARBA" id="ARBA00023239"/>
    </source>
</evidence>
<comment type="pathway">
    <text evidence="2 9">Amino-acid biosynthesis; L-tryptophan biosynthesis; L-tryptophan from chorismate: step 5/5.</text>
</comment>
<dbReference type="HOGENOM" id="CLU_016734_0_0_2"/>
<evidence type="ECO:0000256" key="4">
    <source>
        <dbReference type="ARBA" id="ARBA00022605"/>
    </source>
</evidence>
<comment type="subunit">
    <text evidence="3 9">Tetramer of two alpha and two beta chains.</text>
</comment>
<dbReference type="Gene3D" id="3.20.20.70">
    <property type="entry name" value="Aldolase class I"/>
    <property type="match status" value="1"/>
</dbReference>
<dbReference type="RefSeq" id="WP_012616919.1">
    <property type="nucleotide sequence ID" value="NC_011832.1"/>
</dbReference>
<evidence type="ECO:0000256" key="1">
    <source>
        <dbReference type="ARBA" id="ARBA00003365"/>
    </source>
</evidence>
<evidence type="ECO:0000256" key="5">
    <source>
        <dbReference type="ARBA" id="ARBA00022822"/>
    </source>
</evidence>
<organism evidence="11 12">
    <name type="scientific">Methanosphaerula palustris (strain ATCC BAA-1556 / DSM 19958 / E1-9c)</name>
    <dbReference type="NCBI Taxonomy" id="521011"/>
    <lineage>
        <taxon>Archaea</taxon>
        <taxon>Methanobacteriati</taxon>
        <taxon>Methanobacteriota</taxon>
        <taxon>Stenosarchaea group</taxon>
        <taxon>Methanomicrobia</taxon>
        <taxon>Methanomicrobiales</taxon>
        <taxon>Methanoregulaceae</taxon>
        <taxon>Methanosphaerula</taxon>
    </lineage>
</organism>
<reference evidence="11 12" key="1">
    <citation type="journal article" date="2015" name="Genome Announc.">
        <title>Complete Genome Sequence of Methanosphaerula palustris E1-9CT, a Hydrogenotrophic Methanogen Isolated from a Minerotrophic Fen Peatland.</title>
        <authorList>
            <person name="Cadillo-Quiroz H."/>
            <person name="Browne P."/>
            <person name="Kyrpides N."/>
            <person name="Woyke T."/>
            <person name="Goodwin L."/>
            <person name="Detter C."/>
            <person name="Yavitt J.B."/>
            <person name="Zinder S.H."/>
        </authorList>
    </citation>
    <scope>NUCLEOTIDE SEQUENCE [LARGE SCALE GENOMIC DNA]</scope>
    <source>
        <strain evidence="12">ATCC BAA-1556 / DSM 19958 / E1-9c</strain>
    </source>
</reference>
<evidence type="ECO:0000313" key="12">
    <source>
        <dbReference type="Proteomes" id="UP000002457"/>
    </source>
</evidence>
<evidence type="ECO:0000256" key="8">
    <source>
        <dbReference type="ARBA" id="ARBA00049047"/>
    </source>
</evidence>
<comment type="function">
    <text evidence="1 9">The alpha subunit is responsible for the aldol cleavage of indoleglycerol phosphate to indole and glyceraldehyde 3-phosphate.</text>
</comment>
<dbReference type="Pfam" id="PF00290">
    <property type="entry name" value="Trp_syntA"/>
    <property type="match status" value="1"/>
</dbReference>
<accession>B8GJ27</accession>
<keyword evidence="12" id="KW-1185">Reference proteome</keyword>
<comment type="similarity">
    <text evidence="9 10">Belongs to the TrpA family.</text>
</comment>
<dbReference type="UniPathway" id="UPA00035">
    <property type="reaction ID" value="UER00044"/>
</dbReference>
<dbReference type="PANTHER" id="PTHR43406:SF1">
    <property type="entry name" value="TRYPTOPHAN SYNTHASE ALPHA CHAIN, CHLOROPLASTIC"/>
    <property type="match status" value="1"/>
</dbReference>
<keyword evidence="5 9" id="KW-0822">Tryptophan biosynthesis</keyword>
<keyword evidence="7 9" id="KW-0456">Lyase</keyword>
<evidence type="ECO:0000256" key="2">
    <source>
        <dbReference type="ARBA" id="ARBA00004733"/>
    </source>
</evidence>
<name>B8GJ27_METPE</name>
<dbReference type="HAMAP" id="MF_00131">
    <property type="entry name" value="Trp_synth_alpha"/>
    <property type="match status" value="1"/>
</dbReference>
<dbReference type="EC" id="4.2.1.20" evidence="9"/>
<dbReference type="GO" id="GO:0005829">
    <property type="term" value="C:cytosol"/>
    <property type="evidence" value="ECO:0007669"/>
    <property type="project" value="TreeGrafter"/>
</dbReference>
<dbReference type="InterPro" id="IPR011060">
    <property type="entry name" value="RibuloseP-bd_barrel"/>
</dbReference>
<evidence type="ECO:0000256" key="3">
    <source>
        <dbReference type="ARBA" id="ARBA00011270"/>
    </source>
</evidence>
<dbReference type="InterPro" id="IPR002028">
    <property type="entry name" value="Trp_synthase_suA"/>
</dbReference>
<gene>
    <name evidence="9" type="primary">trpA</name>
    <name evidence="11" type="ordered locus">Mpal_0214</name>
</gene>
<sequence>MNRIDQVFTGRNRPAFIAFTVAGDPDPETSVKVAEALATAGADIVELGMPFSDPSADGPVIQRADQRALEAGTTPDTLFSIIRGIRERSAVPIMILTYYNPVFRRGIDRFYREAADVGADGILIVDLPAEEIGVARTAADRYGLCQIVMATPTTTDRRLELVGSAGSGFLYVVSVAGVTGARDHLATGVGDLLERIRSRTTLPLAVGFGISRPEHMQAIAAAGGDAAIVGSAIASIIEEHTHDTDRMIEALRVYVTRMRRSLEPKFKDRSKEHIP</sequence>
<dbReference type="GeneID" id="7270599"/>
<dbReference type="FunFam" id="3.20.20.70:FF:000037">
    <property type="entry name" value="Tryptophan synthase alpha chain"/>
    <property type="match status" value="1"/>
</dbReference>
<dbReference type="KEGG" id="mpl:Mpal_0214"/>
<dbReference type="Proteomes" id="UP000002457">
    <property type="component" value="Chromosome"/>
</dbReference>
<evidence type="ECO:0000256" key="9">
    <source>
        <dbReference type="HAMAP-Rule" id="MF_00131"/>
    </source>
</evidence>
<feature type="active site" description="Proton acceptor" evidence="9">
    <location>
        <position position="46"/>
    </location>
</feature>
<dbReference type="AlphaFoldDB" id="B8GJ27"/>
<evidence type="ECO:0000256" key="6">
    <source>
        <dbReference type="ARBA" id="ARBA00023141"/>
    </source>
</evidence>
<dbReference type="NCBIfam" id="TIGR00262">
    <property type="entry name" value="trpA"/>
    <property type="match status" value="1"/>
</dbReference>
<proteinExistence type="inferred from homology"/>
<dbReference type="InterPro" id="IPR013785">
    <property type="entry name" value="Aldolase_TIM"/>
</dbReference>
<evidence type="ECO:0000256" key="10">
    <source>
        <dbReference type="RuleBase" id="RU003662"/>
    </source>
</evidence>
<keyword evidence="4 9" id="KW-0028">Amino-acid biosynthesis</keyword>
<dbReference type="STRING" id="521011.Mpal_0214"/>
<dbReference type="OrthoDB" id="25658at2157"/>
<dbReference type="GO" id="GO:0004834">
    <property type="term" value="F:tryptophan synthase activity"/>
    <property type="evidence" value="ECO:0007669"/>
    <property type="project" value="UniProtKB-UniRule"/>
</dbReference>
<dbReference type="CDD" id="cd04724">
    <property type="entry name" value="Tryptophan_synthase_alpha"/>
    <property type="match status" value="1"/>
</dbReference>
<dbReference type="SUPFAM" id="SSF51366">
    <property type="entry name" value="Ribulose-phoshate binding barrel"/>
    <property type="match status" value="1"/>
</dbReference>
<feature type="active site" description="Proton acceptor" evidence="9">
    <location>
        <position position="57"/>
    </location>
</feature>
<evidence type="ECO:0000313" key="11">
    <source>
        <dbReference type="EMBL" id="ACL15600.1"/>
    </source>
</evidence>
<dbReference type="eggNOG" id="arCOG01086">
    <property type="taxonomic scope" value="Archaea"/>
</dbReference>
<dbReference type="EMBL" id="CP001338">
    <property type="protein sequence ID" value="ACL15600.1"/>
    <property type="molecule type" value="Genomic_DNA"/>
</dbReference>
<comment type="catalytic activity">
    <reaction evidence="8 9">
        <text>(1S,2R)-1-C-(indol-3-yl)glycerol 3-phosphate + L-serine = D-glyceraldehyde 3-phosphate + L-tryptophan + H2O</text>
        <dbReference type="Rhea" id="RHEA:10532"/>
        <dbReference type="ChEBI" id="CHEBI:15377"/>
        <dbReference type="ChEBI" id="CHEBI:33384"/>
        <dbReference type="ChEBI" id="CHEBI:57912"/>
        <dbReference type="ChEBI" id="CHEBI:58866"/>
        <dbReference type="ChEBI" id="CHEBI:59776"/>
        <dbReference type="EC" id="4.2.1.20"/>
    </reaction>
</comment>
<keyword evidence="6 9" id="KW-0057">Aromatic amino acid biosynthesis</keyword>